<feature type="non-terminal residue" evidence="2">
    <location>
        <position position="202"/>
    </location>
</feature>
<evidence type="ECO:0000313" key="3">
    <source>
        <dbReference type="Proteomes" id="UP000053477"/>
    </source>
</evidence>
<dbReference type="AlphaFoldDB" id="A0A0H2RDW8"/>
<protein>
    <submittedName>
        <fullName evidence="2">Uncharacterized protein</fullName>
    </submittedName>
</protein>
<sequence>MAAVSALSPPPTLNHLPARQRARLLRSTRKLGAVLGAQPVLLESLSPAPVPSPTKASLAPATQKPVRQGRSAHRDNFLNLAPSKSLHEPRSFSASAQNRKTRVHAPQPLILSVQPVEVDPSDPRLLEGSSSKSPLQPSTAANSPSPPRLPSSPAPSSIQTPLTPSFRFRAPEIPAERRRKMARLGRMLGENVPPELVFPSHQ</sequence>
<reference evidence="2 3" key="1">
    <citation type="submission" date="2015-04" db="EMBL/GenBank/DDBJ databases">
        <title>Complete genome sequence of Schizopora paradoxa KUC8140, a cosmopolitan wood degrader in East Asia.</title>
        <authorList>
            <consortium name="DOE Joint Genome Institute"/>
            <person name="Min B."/>
            <person name="Park H."/>
            <person name="Jang Y."/>
            <person name="Kim J.-J."/>
            <person name="Kim K.H."/>
            <person name="Pangilinan J."/>
            <person name="Lipzen A."/>
            <person name="Riley R."/>
            <person name="Grigoriev I.V."/>
            <person name="Spatafora J.W."/>
            <person name="Choi I.-G."/>
        </authorList>
    </citation>
    <scope>NUCLEOTIDE SEQUENCE [LARGE SCALE GENOMIC DNA]</scope>
    <source>
        <strain evidence="2 3">KUC8140</strain>
    </source>
</reference>
<dbReference type="EMBL" id="KQ086040">
    <property type="protein sequence ID" value="KLO09959.1"/>
    <property type="molecule type" value="Genomic_DNA"/>
</dbReference>
<feature type="compositionally biased region" description="Pro residues" evidence="1">
    <location>
        <begin position="144"/>
        <end position="153"/>
    </location>
</feature>
<accession>A0A0H2RDW8</accession>
<gene>
    <name evidence="2" type="ORF">SCHPADRAFT_833247</name>
</gene>
<dbReference type="InParanoid" id="A0A0H2RDW8"/>
<keyword evidence="3" id="KW-1185">Reference proteome</keyword>
<proteinExistence type="predicted"/>
<organism evidence="2 3">
    <name type="scientific">Schizopora paradoxa</name>
    <dbReference type="NCBI Taxonomy" id="27342"/>
    <lineage>
        <taxon>Eukaryota</taxon>
        <taxon>Fungi</taxon>
        <taxon>Dikarya</taxon>
        <taxon>Basidiomycota</taxon>
        <taxon>Agaricomycotina</taxon>
        <taxon>Agaricomycetes</taxon>
        <taxon>Hymenochaetales</taxon>
        <taxon>Schizoporaceae</taxon>
        <taxon>Schizopora</taxon>
    </lineage>
</organism>
<dbReference type="OrthoDB" id="3215907at2759"/>
<feature type="region of interest" description="Disordered" evidence="1">
    <location>
        <begin position="44"/>
        <end position="174"/>
    </location>
</feature>
<evidence type="ECO:0000313" key="2">
    <source>
        <dbReference type="EMBL" id="KLO09959.1"/>
    </source>
</evidence>
<dbReference type="Proteomes" id="UP000053477">
    <property type="component" value="Unassembled WGS sequence"/>
</dbReference>
<name>A0A0H2RDW8_9AGAM</name>
<feature type="compositionally biased region" description="Polar residues" evidence="1">
    <location>
        <begin position="128"/>
        <end position="142"/>
    </location>
</feature>
<evidence type="ECO:0000256" key="1">
    <source>
        <dbReference type="SAM" id="MobiDB-lite"/>
    </source>
</evidence>